<evidence type="ECO:0000313" key="2">
    <source>
        <dbReference type="EMBL" id="KAF2311827.1"/>
    </source>
</evidence>
<evidence type="ECO:0000313" key="3">
    <source>
        <dbReference type="Proteomes" id="UP000467840"/>
    </source>
</evidence>
<evidence type="ECO:0000256" key="1">
    <source>
        <dbReference type="SAM" id="MobiDB-lite"/>
    </source>
</evidence>
<feature type="compositionally biased region" description="Polar residues" evidence="1">
    <location>
        <begin position="139"/>
        <end position="150"/>
    </location>
</feature>
<keyword evidence="3" id="KW-1185">Reference proteome</keyword>
<sequence>MSKVLTKSMMVQVQASTQQLLAHQDSNSWNREQANLGVPSAKEYSISISKPSISAHSLVNTKAPTKPKLRPSNSKSTITTIADTYQEAPNAQESKRISPCLVVRAIRTNNKKRPMPEEATKSATTGTGLTAQLPPPKIEQQQNTSTSLEY</sequence>
<proteinExistence type="predicted"/>
<dbReference type="AlphaFoldDB" id="A0A6A6MFY1"/>
<protein>
    <submittedName>
        <fullName evidence="2">Uncharacterized protein</fullName>
    </submittedName>
</protein>
<feature type="compositionally biased region" description="Polar residues" evidence="1">
    <location>
        <begin position="121"/>
        <end position="130"/>
    </location>
</feature>
<feature type="region of interest" description="Disordered" evidence="1">
    <location>
        <begin position="107"/>
        <end position="150"/>
    </location>
</feature>
<dbReference type="Proteomes" id="UP000467840">
    <property type="component" value="Chromosome 14"/>
</dbReference>
<name>A0A6A6MFY1_HEVBR</name>
<gene>
    <name evidence="2" type="ORF">GH714_026940</name>
</gene>
<dbReference type="EMBL" id="JAAGAX010000006">
    <property type="protein sequence ID" value="KAF2311827.1"/>
    <property type="molecule type" value="Genomic_DNA"/>
</dbReference>
<organism evidence="2 3">
    <name type="scientific">Hevea brasiliensis</name>
    <name type="common">Para rubber tree</name>
    <name type="synonym">Siphonia brasiliensis</name>
    <dbReference type="NCBI Taxonomy" id="3981"/>
    <lineage>
        <taxon>Eukaryota</taxon>
        <taxon>Viridiplantae</taxon>
        <taxon>Streptophyta</taxon>
        <taxon>Embryophyta</taxon>
        <taxon>Tracheophyta</taxon>
        <taxon>Spermatophyta</taxon>
        <taxon>Magnoliopsida</taxon>
        <taxon>eudicotyledons</taxon>
        <taxon>Gunneridae</taxon>
        <taxon>Pentapetalae</taxon>
        <taxon>rosids</taxon>
        <taxon>fabids</taxon>
        <taxon>Malpighiales</taxon>
        <taxon>Euphorbiaceae</taxon>
        <taxon>Crotonoideae</taxon>
        <taxon>Micrandreae</taxon>
        <taxon>Hevea</taxon>
    </lineage>
</organism>
<reference evidence="2 3" key="1">
    <citation type="journal article" date="2020" name="Mol. Plant">
        <title>The Chromosome-Based Rubber Tree Genome Provides New Insights into Spurge Genome Evolution and Rubber Biosynthesis.</title>
        <authorList>
            <person name="Liu J."/>
            <person name="Shi C."/>
            <person name="Shi C.C."/>
            <person name="Li W."/>
            <person name="Zhang Q.J."/>
            <person name="Zhang Y."/>
            <person name="Li K."/>
            <person name="Lu H.F."/>
            <person name="Shi C."/>
            <person name="Zhu S.T."/>
            <person name="Xiao Z.Y."/>
            <person name="Nan H."/>
            <person name="Yue Y."/>
            <person name="Zhu X.G."/>
            <person name="Wu Y."/>
            <person name="Hong X.N."/>
            <person name="Fan G.Y."/>
            <person name="Tong Y."/>
            <person name="Zhang D."/>
            <person name="Mao C.L."/>
            <person name="Liu Y.L."/>
            <person name="Hao S.J."/>
            <person name="Liu W.Q."/>
            <person name="Lv M.Q."/>
            <person name="Zhang H.B."/>
            <person name="Liu Y."/>
            <person name="Hu-Tang G.R."/>
            <person name="Wang J.P."/>
            <person name="Wang J.H."/>
            <person name="Sun Y.H."/>
            <person name="Ni S.B."/>
            <person name="Chen W.B."/>
            <person name="Zhang X.C."/>
            <person name="Jiao Y.N."/>
            <person name="Eichler E.E."/>
            <person name="Li G.H."/>
            <person name="Liu X."/>
            <person name="Gao L.Z."/>
        </authorList>
    </citation>
    <scope>NUCLEOTIDE SEQUENCE [LARGE SCALE GENOMIC DNA]</scope>
    <source>
        <strain evidence="3">cv. GT1</strain>
        <tissue evidence="2">Leaf</tissue>
    </source>
</reference>
<comment type="caution">
    <text evidence="2">The sequence shown here is derived from an EMBL/GenBank/DDBJ whole genome shotgun (WGS) entry which is preliminary data.</text>
</comment>
<accession>A0A6A6MFY1</accession>